<keyword evidence="2" id="KW-1185">Reference proteome</keyword>
<protein>
    <submittedName>
        <fullName evidence="1">Uncharacterized protein</fullName>
    </submittedName>
</protein>
<organism evidence="1 2">
    <name type="scientific">Stigmatella aurantiaca (strain DW4/3-1)</name>
    <dbReference type="NCBI Taxonomy" id="378806"/>
    <lineage>
        <taxon>Bacteria</taxon>
        <taxon>Pseudomonadati</taxon>
        <taxon>Myxococcota</taxon>
        <taxon>Myxococcia</taxon>
        <taxon>Myxococcales</taxon>
        <taxon>Cystobacterineae</taxon>
        <taxon>Archangiaceae</taxon>
        <taxon>Stigmatella</taxon>
    </lineage>
</organism>
<reference evidence="1 2" key="1">
    <citation type="journal article" date="2011" name="Mol. Biol. Evol.">
        <title>Comparative genomic analysis of fruiting body formation in Myxococcales.</title>
        <authorList>
            <person name="Huntley S."/>
            <person name="Hamann N."/>
            <person name="Wegener-Feldbrugge S."/>
            <person name="Treuner-Lange A."/>
            <person name="Kube M."/>
            <person name="Reinhardt R."/>
            <person name="Klages S."/>
            <person name="Muller R."/>
            <person name="Ronning C.M."/>
            <person name="Nierman W.C."/>
            <person name="Sogaard-Andersen L."/>
        </authorList>
    </citation>
    <scope>NUCLEOTIDE SEQUENCE [LARGE SCALE GENOMIC DNA]</scope>
    <source>
        <strain evidence="1 2">DW4/3-1</strain>
    </source>
</reference>
<dbReference type="AlphaFoldDB" id="E3FUI6"/>
<name>E3FUI6_STIAD</name>
<dbReference type="Proteomes" id="UP000001351">
    <property type="component" value="Chromosome"/>
</dbReference>
<dbReference type="EMBL" id="CP002271">
    <property type="protein sequence ID" value="ADO74684.1"/>
    <property type="molecule type" value="Genomic_DNA"/>
</dbReference>
<gene>
    <name evidence="1" type="ordered locus">STAUR_6928</name>
</gene>
<dbReference type="HOGENOM" id="CLU_2883769_0_0_7"/>
<sequence>MSSMGTVLDPSGIVIAANAKPAAKASPRIASMGGERLLAVYNGFHASANTQSHRVLARLVQSP</sequence>
<proteinExistence type="predicted"/>
<evidence type="ECO:0000313" key="2">
    <source>
        <dbReference type="Proteomes" id="UP000001351"/>
    </source>
</evidence>
<evidence type="ECO:0000313" key="1">
    <source>
        <dbReference type="EMBL" id="ADO74684.1"/>
    </source>
</evidence>
<dbReference type="KEGG" id="sur:STAUR_6928"/>
<accession>E3FUI6</accession>